<evidence type="ECO:0000256" key="1">
    <source>
        <dbReference type="ARBA" id="ARBA00022723"/>
    </source>
</evidence>
<dbReference type="AlphaFoldDB" id="A0A5N5STL3"/>
<keyword evidence="2" id="KW-0378">Hydrolase</keyword>
<reference evidence="6 7" key="1">
    <citation type="journal article" date="2019" name="PLoS Biol.">
        <title>Sex chromosomes control vertical transmission of feminizing Wolbachia symbionts in an isopod.</title>
        <authorList>
            <person name="Becking T."/>
            <person name="Chebbi M.A."/>
            <person name="Giraud I."/>
            <person name="Moumen B."/>
            <person name="Laverre T."/>
            <person name="Caubet Y."/>
            <person name="Peccoud J."/>
            <person name="Gilbert C."/>
            <person name="Cordaux R."/>
        </authorList>
    </citation>
    <scope>NUCLEOTIDE SEQUENCE [LARGE SCALE GENOMIC DNA]</scope>
    <source>
        <strain evidence="6">ANa2</strain>
        <tissue evidence="6">Whole body excluding digestive tract and cuticle</tissue>
    </source>
</reference>
<protein>
    <submittedName>
        <fullName evidence="6">Pseudouridine-5'-phosphate glycosidase</fullName>
    </submittedName>
</protein>
<keyword evidence="5 6" id="KW-0326">Glycosidase</keyword>
<evidence type="ECO:0000256" key="2">
    <source>
        <dbReference type="ARBA" id="ARBA00022801"/>
    </source>
</evidence>
<evidence type="ECO:0000313" key="6">
    <source>
        <dbReference type="EMBL" id="KAB7497255.1"/>
    </source>
</evidence>
<dbReference type="EMBL" id="SEYY01020510">
    <property type="protein sequence ID" value="KAB7497255.1"/>
    <property type="molecule type" value="Genomic_DNA"/>
</dbReference>
<evidence type="ECO:0000256" key="4">
    <source>
        <dbReference type="ARBA" id="ARBA00023239"/>
    </source>
</evidence>
<evidence type="ECO:0000256" key="3">
    <source>
        <dbReference type="ARBA" id="ARBA00023211"/>
    </source>
</evidence>
<organism evidence="6 7">
    <name type="scientific">Armadillidium nasatum</name>
    <dbReference type="NCBI Taxonomy" id="96803"/>
    <lineage>
        <taxon>Eukaryota</taxon>
        <taxon>Metazoa</taxon>
        <taxon>Ecdysozoa</taxon>
        <taxon>Arthropoda</taxon>
        <taxon>Crustacea</taxon>
        <taxon>Multicrustacea</taxon>
        <taxon>Malacostraca</taxon>
        <taxon>Eumalacostraca</taxon>
        <taxon>Peracarida</taxon>
        <taxon>Isopoda</taxon>
        <taxon>Oniscidea</taxon>
        <taxon>Crinocheta</taxon>
        <taxon>Armadillidiidae</taxon>
        <taxon>Armadillidium</taxon>
    </lineage>
</organism>
<dbReference type="InterPro" id="IPR007342">
    <property type="entry name" value="PsuG"/>
</dbReference>
<proteinExistence type="predicted"/>
<dbReference type="Gene3D" id="3.40.1790.10">
    <property type="entry name" value="Indigoidine synthase domain"/>
    <property type="match status" value="3"/>
</dbReference>
<dbReference type="InterPro" id="IPR022830">
    <property type="entry name" value="Indigdn_synthA-like"/>
</dbReference>
<dbReference type="OrthoDB" id="198885at2759"/>
<gene>
    <name evidence="6" type="primary">psuG</name>
    <name evidence="6" type="ORF">Anas_05721</name>
</gene>
<dbReference type="GO" id="GO:0046872">
    <property type="term" value="F:metal ion binding"/>
    <property type="evidence" value="ECO:0007669"/>
    <property type="project" value="UniProtKB-KW"/>
</dbReference>
<keyword evidence="7" id="KW-1185">Reference proteome</keyword>
<evidence type="ECO:0000313" key="7">
    <source>
        <dbReference type="Proteomes" id="UP000326759"/>
    </source>
</evidence>
<sequence>MFSRLLKRCIFCIHGIEHNIARPFSGISSFHQSIPKSIKIHPKIRKAIVDKSPVVALESAIISHGMKYPFNLQTALEVESVVRSQGALPATIGLINDLTELGRTPVTVVSAGVKSILDVGRTLEYLETQGVCVASLGSSAAFPDFFSRDSGFKSPCHLESCEEAAQVMLHRKELDKALQEAESTVVGRDVTPFVLSKVAELTDGKSVITNIDLIKNNAKHGAQIAVEYSKMISSDKIYELSVKEDPGDSQPVG</sequence>
<keyword evidence="1" id="KW-0479">Metal-binding</keyword>
<comment type="caution">
    <text evidence="6">The sequence shown here is derived from an EMBL/GenBank/DDBJ whole genome shotgun (WGS) entry which is preliminary data.</text>
</comment>
<dbReference type="PANTHER" id="PTHR42909">
    <property type="entry name" value="ZGC:136858"/>
    <property type="match status" value="1"/>
</dbReference>
<evidence type="ECO:0000256" key="5">
    <source>
        <dbReference type="ARBA" id="ARBA00023295"/>
    </source>
</evidence>
<dbReference type="GO" id="GO:0016798">
    <property type="term" value="F:hydrolase activity, acting on glycosyl bonds"/>
    <property type="evidence" value="ECO:0007669"/>
    <property type="project" value="UniProtKB-KW"/>
</dbReference>
<name>A0A5N5STL3_9CRUS</name>
<dbReference type="Proteomes" id="UP000326759">
    <property type="component" value="Unassembled WGS sequence"/>
</dbReference>
<dbReference type="Pfam" id="PF04227">
    <property type="entry name" value="Indigoidine_A"/>
    <property type="match status" value="1"/>
</dbReference>
<dbReference type="SUPFAM" id="SSF110581">
    <property type="entry name" value="Indigoidine synthase A-like"/>
    <property type="match status" value="1"/>
</dbReference>
<dbReference type="GO" id="GO:0005737">
    <property type="term" value="C:cytoplasm"/>
    <property type="evidence" value="ECO:0007669"/>
    <property type="project" value="TreeGrafter"/>
</dbReference>
<keyword evidence="3" id="KW-0464">Manganese</keyword>
<dbReference type="PANTHER" id="PTHR42909:SF1">
    <property type="entry name" value="CARBOHYDRATE KINASE PFKB DOMAIN-CONTAINING PROTEIN"/>
    <property type="match status" value="1"/>
</dbReference>
<accession>A0A5N5STL3</accession>
<keyword evidence="4" id="KW-0456">Lyase</keyword>
<dbReference type="GO" id="GO:0004730">
    <property type="term" value="F:pseudouridylate synthase activity"/>
    <property type="evidence" value="ECO:0007669"/>
    <property type="project" value="InterPro"/>
</dbReference>